<dbReference type="InterPro" id="IPR015424">
    <property type="entry name" value="PyrdxlP-dep_Trfase"/>
</dbReference>
<dbReference type="UniPathway" id="UPA00193"/>
<feature type="domain" description="Serine hydroxymethyltransferase-like" evidence="3">
    <location>
        <begin position="1"/>
        <end position="84"/>
    </location>
</feature>
<sequence>MGLDLPDGGHLSHGFFTPAKKVSATSMFFQSMPYKVDPKSGLIDYDKMEQNAMLFRPKVLVAGVSCYARHLDYARFRKIADKVGWQNKKCRLKSIDFSTYKSFKTH</sequence>
<dbReference type="GO" id="GO:0008168">
    <property type="term" value="F:methyltransferase activity"/>
    <property type="evidence" value="ECO:0007669"/>
    <property type="project" value="UniProtKB-KW"/>
</dbReference>
<keyword evidence="2" id="KW-0663">Pyridoxal phosphate</keyword>
<dbReference type="PANTHER" id="PTHR11680:SF59">
    <property type="entry name" value="SERINE HYDROXYMETHYLTRANSFERASE, CYTOSOLIC"/>
    <property type="match status" value="1"/>
</dbReference>
<gene>
    <name evidence="4" type="ORF">OESDEN_18792</name>
</gene>
<evidence type="ECO:0000313" key="5">
    <source>
        <dbReference type="Proteomes" id="UP000053660"/>
    </source>
</evidence>
<dbReference type="InterPro" id="IPR039429">
    <property type="entry name" value="SHMT-like_dom"/>
</dbReference>
<evidence type="ECO:0000259" key="3">
    <source>
        <dbReference type="Pfam" id="PF00464"/>
    </source>
</evidence>
<dbReference type="SUPFAM" id="SSF53383">
    <property type="entry name" value="PLP-dependent transferases"/>
    <property type="match status" value="1"/>
</dbReference>
<dbReference type="AlphaFoldDB" id="A0A0B1SDB6"/>
<dbReference type="OrthoDB" id="10265628at2759"/>
<dbReference type="Gene3D" id="3.40.640.10">
    <property type="entry name" value="Type I PLP-dependent aspartate aminotransferase-like (Major domain)"/>
    <property type="match status" value="1"/>
</dbReference>
<comment type="cofactor">
    <cofactor evidence="1">
        <name>pyridoxal 5'-phosphate</name>
        <dbReference type="ChEBI" id="CHEBI:597326"/>
    </cofactor>
</comment>
<reference evidence="4 5" key="1">
    <citation type="submission" date="2014-03" db="EMBL/GenBank/DDBJ databases">
        <title>Draft genome of the hookworm Oesophagostomum dentatum.</title>
        <authorList>
            <person name="Mitreva M."/>
        </authorList>
    </citation>
    <scope>NUCLEOTIDE SEQUENCE [LARGE SCALE GENOMIC DNA]</scope>
    <source>
        <strain evidence="4 5">OD-Hann</strain>
    </source>
</reference>
<dbReference type="InterPro" id="IPR015421">
    <property type="entry name" value="PyrdxlP-dep_Trfase_major"/>
</dbReference>
<dbReference type="Proteomes" id="UP000053660">
    <property type="component" value="Unassembled WGS sequence"/>
</dbReference>
<dbReference type="GO" id="GO:0005739">
    <property type="term" value="C:mitochondrion"/>
    <property type="evidence" value="ECO:0007669"/>
    <property type="project" value="TreeGrafter"/>
</dbReference>
<name>A0A0B1SDB6_OESDE</name>
<proteinExistence type="predicted"/>
<dbReference type="GO" id="GO:0005634">
    <property type="term" value="C:nucleus"/>
    <property type="evidence" value="ECO:0007669"/>
    <property type="project" value="TreeGrafter"/>
</dbReference>
<protein>
    <submittedName>
        <fullName evidence="4">Glycine hydroxymethyltransferase</fullName>
    </submittedName>
</protein>
<dbReference type="GO" id="GO:0019264">
    <property type="term" value="P:glycine biosynthetic process from serine"/>
    <property type="evidence" value="ECO:0007669"/>
    <property type="project" value="TreeGrafter"/>
</dbReference>
<accession>A0A0B1SDB6</accession>
<dbReference type="GO" id="GO:0004372">
    <property type="term" value="F:glycine hydroxymethyltransferase activity"/>
    <property type="evidence" value="ECO:0007669"/>
    <property type="project" value="TreeGrafter"/>
</dbReference>
<dbReference type="Pfam" id="PF00464">
    <property type="entry name" value="SHMT"/>
    <property type="match status" value="1"/>
</dbReference>
<keyword evidence="5" id="KW-1185">Reference proteome</keyword>
<dbReference type="GO" id="GO:0032259">
    <property type="term" value="P:methylation"/>
    <property type="evidence" value="ECO:0007669"/>
    <property type="project" value="UniProtKB-KW"/>
</dbReference>
<evidence type="ECO:0000313" key="4">
    <source>
        <dbReference type="EMBL" id="KHJ81522.1"/>
    </source>
</evidence>
<keyword evidence="4" id="KW-0808">Transferase</keyword>
<dbReference type="EMBL" id="KN588631">
    <property type="protein sequence ID" value="KHJ81522.1"/>
    <property type="molecule type" value="Genomic_DNA"/>
</dbReference>
<dbReference type="InterPro" id="IPR049943">
    <property type="entry name" value="Ser_HO-MeTrfase-like"/>
</dbReference>
<dbReference type="PANTHER" id="PTHR11680">
    <property type="entry name" value="SERINE HYDROXYMETHYLTRANSFERASE"/>
    <property type="match status" value="1"/>
</dbReference>
<dbReference type="GO" id="GO:0035999">
    <property type="term" value="P:tetrahydrofolate interconversion"/>
    <property type="evidence" value="ECO:0007669"/>
    <property type="project" value="UniProtKB-UniPathway"/>
</dbReference>
<keyword evidence="4" id="KW-0489">Methyltransferase</keyword>
<evidence type="ECO:0000256" key="2">
    <source>
        <dbReference type="ARBA" id="ARBA00022898"/>
    </source>
</evidence>
<dbReference type="GO" id="GO:0030170">
    <property type="term" value="F:pyridoxal phosphate binding"/>
    <property type="evidence" value="ECO:0007669"/>
    <property type="project" value="TreeGrafter"/>
</dbReference>
<organism evidence="4 5">
    <name type="scientific">Oesophagostomum dentatum</name>
    <name type="common">Nodular worm</name>
    <dbReference type="NCBI Taxonomy" id="61180"/>
    <lineage>
        <taxon>Eukaryota</taxon>
        <taxon>Metazoa</taxon>
        <taxon>Ecdysozoa</taxon>
        <taxon>Nematoda</taxon>
        <taxon>Chromadorea</taxon>
        <taxon>Rhabditida</taxon>
        <taxon>Rhabditina</taxon>
        <taxon>Rhabditomorpha</taxon>
        <taxon>Strongyloidea</taxon>
        <taxon>Strongylidae</taxon>
        <taxon>Oesophagostomum</taxon>
    </lineage>
</organism>
<evidence type="ECO:0000256" key="1">
    <source>
        <dbReference type="ARBA" id="ARBA00001933"/>
    </source>
</evidence>